<organism evidence="1 2">
    <name type="scientific">Amycolatopsis rhabdoformis</name>
    <dbReference type="NCBI Taxonomy" id="1448059"/>
    <lineage>
        <taxon>Bacteria</taxon>
        <taxon>Bacillati</taxon>
        <taxon>Actinomycetota</taxon>
        <taxon>Actinomycetes</taxon>
        <taxon>Pseudonocardiales</taxon>
        <taxon>Pseudonocardiaceae</taxon>
        <taxon>Amycolatopsis</taxon>
    </lineage>
</organism>
<dbReference type="EMBL" id="CP142149">
    <property type="protein sequence ID" value="WSE27839.1"/>
    <property type="molecule type" value="Genomic_DNA"/>
</dbReference>
<keyword evidence="2" id="KW-1185">Reference proteome</keyword>
<sequence>MTETDPPDHAAGEALPDPELTAAILSAALHHDDVLLTKIATAVVAGGTDREHVLQACYAAQDEIQKASGDEDDPAEDHLLDLMDRLVGWCPPGAAI</sequence>
<proteinExistence type="predicted"/>
<protein>
    <submittedName>
        <fullName evidence="1">Uncharacterized protein</fullName>
    </submittedName>
</protein>
<name>A0ABZ1I0E0_9PSEU</name>
<gene>
    <name evidence="1" type="ORF">VSH64_34030</name>
</gene>
<dbReference type="Proteomes" id="UP001330812">
    <property type="component" value="Chromosome"/>
</dbReference>
<evidence type="ECO:0000313" key="1">
    <source>
        <dbReference type="EMBL" id="WSE27839.1"/>
    </source>
</evidence>
<evidence type="ECO:0000313" key="2">
    <source>
        <dbReference type="Proteomes" id="UP001330812"/>
    </source>
</evidence>
<accession>A0ABZ1I0E0</accession>
<dbReference type="RefSeq" id="WP_326566844.1">
    <property type="nucleotide sequence ID" value="NZ_CP142149.1"/>
</dbReference>
<reference evidence="1 2" key="1">
    <citation type="journal article" date="2015" name="Int. J. Syst. Evol. Microbiol.">
        <title>Amycolatopsis rhabdoformis sp. nov., an actinomycete isolated from a tropical forest soil.</title>
        <authorList>
            <person name="Souza W.R."/>
            <person name="Silva R.E."/>
            <person name="Goodfellow M."/>
            <person name="Busarakam K."/>
            <person name="Figueiro F.S."/>
            <person name="Ferreira D."/>
            <person name="Rodrigues-Filho E."/>
            <person name="Moraes L.A.B."/>
            <person name="Zucchi T.D."/>
        </authorList>
    </citation>
    <scope>NUCLEOTIDE SEQUENCE [LARGE SCALE GENOMIC DNA]</scope>
    <source>
        <strain evidence="1 2">NCIMB 14900</strain>
    </source>
</reference>